<gene>
    <name evidence="3" type="ORF">R4Y45_06060</name>
</gene>
<feature type="transmembrane region" description="Helical" evidence="1">
    <location>
        <begin position="618"/>
        <end position="637"/>
    </location>
</feature>
<evidence type="ECO:0000313" key="3">
    <source>
        <dbReference type="EMBL" id="MEJ6348780.1"/>
    </source>
</evidence>
<feature type="transmembrane region" description="Helical" evidence="1">
    <location>
        <begin position="474"/>
        <end position="493"/>
    </location>
</feature>
<sequence>MANEMSFKARISAIDNFSGTFNKISDSVKKAGKSVENINPPTDKMNKFGQSFKDIAGGVVIGNVVTGALSKISGALGGLMGELSQSSATWQTFNGVMQNFGKSGDEIASVKKELQSFATQTIYSSSDMASTYSQLAAVGVKNTTALVKGFGGLAGAAENPAQAMKSLSQQATQMASKPKVAWEDFKIMLEQSPAGMSQVAKEMGMSLSDLVKKVQDGSVQTEDFFDKMTKAGNSDAFQKMATQYKTVGEAVDGLSETLMNKLQPAYDYLSKFAIKGISAVSDAIDSISFDGIKNFYNFIVKYGDIFKPLAVGLASAGAVFVTVTTAIVAYNKATAIAKTVSELFGRSLFANPLGLLVLVITAVVTALGYFFLKTESGRNVLEKLHLAGLKVSNFFGATFGKVMTEISYKMTDLSDHWDMFRYKLEDLGVFKKISNVLLKFQYIMTDLSDYWDAFRYKLEDLGVVEKATNLFSTLGGKFGALGAVVSVAISLITKLGLSFVGITGPVGIAISLLVSFLSSWAKTGDLNADGITEVFDNLTNTITSVADFISGNLPKFIEIGTSLITKLIDGMAKALPQIITTATQVITTVLTSLAKALPELITLGIDLITKLIDGFTKALPYIVGAVPAILLTIINAITKNLPQIAKAGIQIIQTLINSIVKVIPTLATSAVQIITTLVQTIVDNLPTIINSAIQIIMTLAQAIIDNLPTIIDSAIQIIMAIFNGLIEMLPTIIDGAIQIIMALVQGLIDNLPKIIDSAIQIITTLFQAIIDNLPKIIEAGLNLIIAVVSGLIDNLPKIIESALKLVVTLAKAIIDNLPKILEAGGRILLTLVEGIFKLIGKLWDLGVGLIQKLIDGIGSKINDVTNKAGEIGNSIWEKIKSIDLLQVGKDVIQGLINGIGSMVGAVGKAIGDVAGNITGGIKGALGIHSPSRVMRQIGVFTGQGLQIGIDSMGSKISKSADKMARLATPNISPIDVGGAFSNATGNFTSSLSADVQGQLQVSQQPAEINLSLGNRDFNAFVGDISRNQDQSTQLRNSYGF</sequence>
<organism evidence="3 4">
    <name type="scientific">Holzapfeliella saturejae</name>
    <dbReference type="NCBI Taxonomy" id="3082953"/>
    <lineage>
        <taxon>Bacteria</taxon>
        <taxon>Bacillati</taxon>
        <taxon>Bacillota</taxon>
        <taxon>Bacilli</taxon>
        <taxon>Lactobacillales</taxon>
        <taxon>Lactobacillaceae</taxon>
        <taxon>Holzapfeliella</taxon>
    </lineage>
</organism>
<dbReference type="InterPro" id="IPR013491">
    <property type="entry name" value="Tape_meas_N"/>
</dbReference>
<dbReference type="EMBL" id="JAWMWG010000003">
    <property type="protein sequence ID" value="MEJ6348780.1"/>
    <property type="molecule type" value="Genomic_DNA"/>
</dbReference>
<keyword evidence="1" id="KW-0472">Membrane</keyword>
<evidence type="ECO:0000313" key="4">
    <source>
        <dbReference type="Proteomes" id="UP001377804"/>
    </source>
</evidence>
<proteinExistence type="predicted"/>
<keyword evidence="4" id="KW-1185">Reference proteome</keyword>
<dbReference type="RefSeq" id="WP_339970283.1">
    <property type="nucleotide sequence ID" value="NZ_JAWMWG010000003.1"/>
</dbReference>
<accession>A0ABU8SIB4</accession>
<evidence type="ECO:0000256" key="1">
    <source>
        <dbReference type="SAM" id="Phobius"/>
    </source>
</evidence>
<dbReference type="Pfam" id="PF20155">
    <property type="entry name" value="TMP_3"/>
    <property type="match status" value="1"/>
</dbReference>
<dbReference type="Proteomes" id="UP001377804">
    <property type="component" value="Unassembled WGS sequence"/>
</dbReference>
<feature type="transmembrane region" description="Helical" evidence="1">
    <location>
        <begin position="499"/>
        <end position="517"/>
    </location>
</feature>
<keyword evidence="1" id="KW-1133">Transmembrane helix</keyword>
<dbReference type="InterPro" id="IPR016024">
    <property type="entry name" value="ARM-type_fold"/>
</dbReference>
<dbReference type="NCBIfam" id="TIGR02675">
    <property type="entry name" value="tape_meas_nterm"/>
    <property type="match status" value="1"/>
</dbReference>
<comment type="caution">
    <text evidence="3">The sequence shown here is derived from an EMBL/GenBank/DDBJ whole genome shotgun (WGS) entry which is preliminary data.</text>
</comment>
<dbReference type="InterPro" id="IPR011989">
    <property type="entry name" value="ARM-like"/>
</dbReference>
<dbReference type="Gene3D" id="1.25.10.10">
    <property type="entry name" value="Leucine-rich Repeat Variant"/>
    <property type="match status" value="1"/>
</dbReference>
<name>A0ABU8SIB4_9LACO</name>
<evidence type="ECO:0000259" key="2">
    <source>
        <dbReference type="Pfam" id="PF20155"/>
    </source>
</evidence>
<keyword evidence="1" id="KW-0812">Transmembrane</keyword>
<reference evidence="3 4" key="1">
    <citation type="submission" date="2023-10" db="EMBL/GenBank/DDBJ databases">
        <title>Holzapfeliella saturejae sp. nov. isolated from Satureja montana flowers.</title>
        <authorList>
            <person name="Alcantara C."/>
            <person name="Zuniga M."/>
            <person name="Landete J.M."/>
            <person name="Monedero V."/>
        </authorList>
    </citation>
    <scope>NUCLEOTIDE SEQUENCE [LARGE SCALE GENOMIC DNA]</scope>
    <source>
        <strain evidence="3 4">He02</strain>
    </source>
</reference>
<feature type="transmembrane region" description="Helical" evidence="1">
    <location>
        <begin position="309"/>
        <end position="330"/>
    </location>
</feature>
<protein>
    <submittedName>
        <fullName evidence="3">Tape measure protein</fullName>
    </submittedName>
</protein>
<feature type="domain" description="Tape measure protein N-terminal" evidence="2">
    <location>
        <begin position="82"/>
        <end position="259"/>
    </location>
</feature>
<feature type="transmembrane region" description="Helical" evidence="1">
    <location>
        <begin position="350"/>
        <end position="372"/>
    </location>
</feature>
<dbReference type="SUPFAM" id="SSF48371">
    <property type="entry name" value="ARM repeat"/>
    <property type="match status" value="1"/>
</dbReference>